<evidence type="ECO:0000313" key="2">
    <source>
        <dbReference type="EMBL" id="OJJ19725.1"/>
    </source>
</evidence>
<dbReference type="Proteomes" id="UP000183940">
    <property type="component" value="Unassembled WGS sequence"/>
</dbReference>
<evidence type="ECO:0000259" key="1">
    <source>
        <dbReference type="Pfam" id="PF21837"/>
    </source>
</evidence>
<dbReference type="InterPro" id="IPR054191">
    <property type="entry name" value="DUF6896"/>
</dbReference>
<dbReference type="Pfam" id="PF21837">
    <property type="entry name" value="DUF6896"/>
    <property type="match status" value="1"/>
</dbReference>
<reference evidence="2" key="1">
    <citation type="submission" date="2016-10" db="EMBL/GenBank/DDBJ databases">
        <title>CRISPR-Cas defence system in Roseofilum reptotaenium: evidence of a bacteriophage-cyanobacterium arms race in the coral black band disease.</title>
        <authorList>
            <person name="Buerger P."/>
            <person name="Wood-Charlson E.M."/>
            <person name="Weynberg K.D."/>
            <person name="Willis B."/>
            <person name="Van Oppen M.J."/>
        </authorList>
    </citation>
    <scope>NUCLEOTIDE SEQUENCE [LARGE SCALE GENOMIC DNA]</scope>
    <source>
        <strain evidence="2">AO1-A</strain>
    </source>
</reference>
<accession>A0A1L9QLI4</accession>
<protein>
    <recommendedName>
        <fullName evidence="1">DUF6896 domain-containing protein</fullName>
    </recommendedName>
</protein>
<dbReference type="AlphaFoldDB" id="A0A1L9QLI4"/>
<comment type="caution">
    <text evidence="2">The sequence shown here is derived from an EMBL/GenBank/DDBJ whole genome shotgun (WGS) entry which is preliminary data.</text>
</comment>
<dbReference type="EMBL" id="MLAW01000051">
    <property type="protein sequence ID" value="OJJ19725.1"/>
    <property type="molecule type" value="Genomic_DNA"/>
</dbReference>
<evidence type="ECO:0000313" key="3">
    <source>
        <dbReference type="Proteomes" id="UP000183940"/>
    </source>
</evidence>
<sequence length="126" mass="15008">MEVPNDIELVLAIVDLWYEHRNWAMQFLKENLSLDRPEDILSKPYRGYHSIGGTEWFYRTHGLGVDIHKPHNKGGIDFDFFCPDPNDWQLRDFLVKQYNDGQLVKRFYKPLIQDNDRWENAVAKVV</sequence>
<name>A0A1L9QLI4_9CYAN</name>
<feature type="domain" description="DUF6896" evidence="1">
    <location>
        <begin position="11"/>
        <end position="97"/>
    </location>
</feature>
<keyword evidence="3" id="KW-1185">Reference proteome</keyword>
<gene>
    <name evidence="2" type="ORF">BI308_21425</name>
</gene>
<organism evidence="2 3">
    <name type="scientific">Roseofilum reptotaenium AO1-A</name>
    <dbReference type="NCBI Taxonomy" id="1925591"/>
    <lineage>
        <taxon>Bacteria</taxon>
        <taxon>Bacillati</taxon>
        <taxon>Cyanobacteriota</taxon>
        <taxon>Cyanophyceae</taxon>
        <taxon>Desertifilales</taxon>
        <taxon>Desertifilaceae</taxon>
        <taxon>Roseofilum</taxon>
    </lineage>
</organism>
<proteinExistence type="predicted"/>